<keyword evidence="2" id="KW-1185">Reference proteome</keyword>
<protein>
    <submittedName>
        <fullName evidence="1">Uncharacterized protein</fullName>
    </submittedName>
</protein>
<dbReference type="EMBL" id="JASSZA010000009">
    <property type="protein sequence ID" value="KAK2102905.1"/>
    <property type="molecule type" value="Genomic_DNA"/>
</dbReference>
<dbReference type="Proteomes" id="UP001266305">
    <property type="component" value="Unassembled WGS sequence"/>
</dbReference>
<sequence length="77" mass="8722">MDQAGNSFPDSRTFPVDDQPIFGPEKKWLPFQPVTHMLMTVVPVVRNQLSFISSFDSGLWAKNKEKAADTETAEQYC</sequence>
<gene>
    <name evidence="1" type="ORF">P7K49_020572</name>
</gene>
<organism evidence="1 2">
    <name type="scientific">Saguinus oedipus</name>
    <name type="common">Cotton-top tamarin</name>
    <name type="synonym">Oedipomidas oedipus</name>
    <dbReference type="NCBI Taxonomy" id="9490"/>
    <lineage>
        <taxon>Eukaryota</taxon>
        <taxon>Metazoa</taxon>
        <taxon>Chordata</taxon>
        <taxon>Craniata</taxon>
        <taxon>Vertebrata</taxon>
        <taxon>Euteleostomi</taxon>
        <taxon>Mammalia</taxon>
        <taxon>Eutheria</taxon>
        <taxon>Euarchontoglires</taxon>
        <taxon>Primates</taxon>
        <taxon>Haplorrhini</taxon>
        <taxon>Platyrrhini</taxon>
        <taxon>Cebidae</taxon>
        <taxon>Callitrichinae</taxon>
        <taxon>Saguinus</taxon>
    </lineage>
</organism>
<evidence type="ECO:0000313" key="1">
    <source>
        <dbReference type="EMBL" id="KAK2102905.1"/>
    </source>
</evidence>
<comment type="caution">
    <text evidence="1">The sequence shown here is derived from an EMBL/GenBank/DDBJ whole genome shotgun (WGS) entry which is preliminary data.</text>
</comment>
<reference evidence="1 2" key="1">
    <citation type="submission" date="2023-05" db="EMBL/GenBank/DDBJ databases">
        <title>B98-5 Cell Line De Novo Hybrid Assembly: An Optical Mapping Approach.</title>
        <authorList>
            <person name="Kananen K."/>
            <person name="Auerbach J.A."/>
            <person name="Kautto E."/>
            <person name="Blachly J.S."/>
        </authorList>
    </citation>
    <scope>NUCLEOTIDE SEQUENCE [LARGE SCALE GENOMIC DNA]</scope>
    <source>
        <strain evidence="1">B95-8</strain>
        <tissue evidence="1">Cell line</tissue>
    </source>
</reference>
<name>A0ABQ9V0U4_SAGOE</name>
<evidence type="ECO:0000313" key="2">
    <source>
        <dbReference type="Proteomes" id="UP001266305"/>
    </source>
</evidence>
<proteinExistence type="predicted"/>
<accession>A0ABQ9V0U4</accession>